<keyword evidence="5" id="KW-0378">Hydrolase</keyword>
<dbReference type="InterPro" id="IPR012337">
    <property type="entry name" value="RNaseH-like_sf"/>
</dbReference>
<dbReference type="Gene3D" id="3.30.420.10">
    <property type="entry name" value="Ribonuclease H-like superfamily/Ribonuclease H"/>
    <property type="match status" value="1"/>
</dbReference>
<keyword evidence="1" id="KW-0808">Transferase</keyword>
<dbReference type="AlphaFoldDB" id="A0A225V561"/>
<evidence type="ECO:0000256" key="5">
    <source>
        <dbReference type="ARBA" id="ARBA00022801"/>
    </source>
</evidence>
<dbReference type="Proteomes" id="UP000198211">
    <property type="component" value="Unassembled WGS sequence"/>
</dbReference>
<name>A0A225V561_9STRA</name>
<dbReference type="Pfam" id="PF17917">
    <property type="entry name" value="RT_RNaseH"/>
    <property type="match status" value="1"/>
</dbReference>
<feature type="domain" description="RNase H type-1" evidence="7">
    <location>
        <begin position="156"/>
        <end position="229"/>
    </location>
</feature>
<keyword evidence="2" id="KW-0548">Nucleotidyltransferase</keyword>
<dbReference type="GO" id="GO:0003964">
    <property type="term" value="F:RNA-directed DNA polymerase activity"/>
    <property type="evidence" value="ECO:0007669"/>
    <property type="project" value="UniProtKB-KW"/>
</dbReference>
<dbReference type="OrthoDB" id="126071at2759"/>
<accession>A0A225V561</accession>
<gene>
    <name evidence="9" type="ORF">PHMEG_00028167</name>
</gene>
<keyword evidence="10" id="KW-1185">Reference proteome</keyword>
<evidence type="ECO:0000259" key="7">
    <source>
        <dbReference type="Pfam" id="PF13456"/>
    </source>
</evidence>
<evidence type="ECO:0000313" key="9">
    <source>
        <dbReference type="EMBL" id="OWZ00601.1"/>
    </source>
</evidence>
<dbReference type="PANTHER" id="PTHR48475">
    <property type="entry name" value="RIBONUCLEASE H"/>
    <property type="match status" value="1"/>
</dbReference>
<dbReference type="InterPro" id="IPR002156">
    <property type="entry name" value="RNaseH_domain"/>
</dbReference>
<keyword evidence="4" id="KW-0255">Endonuclease</keyword>
<dbReference type="Pfam" id="PF13456">
    <property type="entry name" value="RVT_3"/>
    <property type="match status" value="1"/>
</dbReference>
<proteinExistence type="predicted"/>
<dbReference type="EMBL" id="NBNE01007481">
    <property type="protein sequence ID" value="OWZ00601.1"/>
    <property type="molecule type" value="Genomic_DNA"/>
</dbReference>
<keyword evidence="3" id="KW-0540">Nuclease</keyword>
<dbReference type="SUPFAM" id="SSF53098">
    <property type="entry name" value="Ribonuclease H-like"/>
    <property type="match status" value="1"/>
</dbReference>
<comment type="caution">
    <text evidence="9">The sequence shown here is derived from an EMBL/GenBank/DDBJ whole genome shotgun (WGS) entry which is preliminary data.</text>
</comment>
<dbReference type="InterPro" id="IPR041373">
    <property type="entry name" value="RT_RNaseH"/>
</dbReference>
<dbReference type="GO" id="GO:0003676">
    <property type="term" value="F:nucleic acid binding"/>
    <property type="evidence" value="ECO:0007669"/>
    <property type="project" value="InterPro"/>
</dbReference>
<evidence type="ECO:0000256" key="4">
    <source>
        <dbReference type="ARBA" id="ARBA00022759"/>
    </source>
</evidence>
<sequence length="267" mass="29994">MPTLEPSARFWDGIILPVRFVGPVLQDAELRYHPTVKEVIALLRVLNTCHTMITSYSEKKFCVYTRYSLFKSKTMDGRCLKWAVNLSPWDLDIWRVEIDEDGWAAILVAGITPRERLDEVAKTPVPEKGSRIKTPPVSLEAFSSDRIGHLLSFDGAANRDSLGVLLASSGDSRTATVNEAEYFGLVKGMQLALDMGVQELVVVGDSRLAIQQLQGGSKSLRQLHMKRDFNAATDYISKRVIQDQAHWRPRTPENASCSKVWTESMRN</sequence>
<protein>
    <submittedName>
        <fullName evidence="9">Uncharacterized protein</fullName>
    </submittedName>
</protein>
<evidence type="ECO:0000256" key="2">
    <source>
        <dbReference type="ARBA" id="ARBA00022695"/>
    </source>
</evidence>
<evidence type="ECO:0000256" key="1">
    <source>
        <dbReference type="ARBA" id="ARBA00022679"/>
    </source>
</evidence>
<keyword evidence="6" id="KW-0695">RNA-directed DNA polymerase</keyword>
<evidence type="ECO:0000313" key="10">
    <source>
        <dbReference type="Proteomes" id="UP000198211"/>
    </source>
</evidence>
<organism evidence="9 10">
    <name type="scientific">Phytophthora megakarya</name>
    <dbReference type="NCBI Taxonomy" id="4795"/>
    <lineage>
        <taxon>Eukaryota</taxon>
        <taxon>Sar</taxon>
        <taxon>Stramenopiles</taxon>
        <taxon>Oomycota</taxon>
        <taxon>Peronosporomycetes</taxon>
        <taxon>Peronosporales</taxon>
        <taxon>Peronosporaceae</taxon>
        <taxon>Phytophthora</taxon>
    </lineage>
</organism>
<evidence type="ECO:0000259" key="8">
    <source>
        <dbReference type="Pfam" id="PF17917"/>
    </source>
</evidence>
<evidence type="ECO:0000256" key="3">
    <source>
        <dbReference type="ARBA" id="ARBA00022722"/>
    </source>
</evidence>
<feature type="domain" description="Reverse transcriptase RNase H-like" evidence="8">
    <location>
        <begin position="15"/>
        <end position="87"/>
    </location>
</feature>
<dbReference type="InterPro" id="IPR036397">
    <property type="entry name" value="RNaseH_sf"/>
</dbReference>
<dbReference type="PANTHER" id="PTHR48475:SF1">
    <property type="entry name" value="RNASE H TYPE-1 DOMAIN-CONTAINING PROTEIN"/>
    <property type="match status" value="1"/>
</dbReference>
<reference evidence="10" key="1">
    <citation type="submission" date="2017-03" db="EMBL/GenBank/DDBJ databases">
        <title>Phytopthora megakarya and P. palmivora, two closely related causual agents of cacao black pod achieved similar genome size and gene model numbers by different mechanisms.</title>
        <authorList>
            <person name="Ali S."/>
            <person name="Shao J."/>
            <person name="Larry D.J."/>
            <person name="Kronmiller B."/>
            <person name="Shen D."/>
            <person name="Strem M.D."/>
            <person name="Melnick R.L."/>
            <person name="Guiltinan M.J."/>
            <person name="Tyler B.M."/>
            <person name="Meinhardt L.W."/>
            <person name="Bailey B.A."/>
        </authorList>
    </citation>
    <scope>NUCLEOTIDE SEQUENCE [LARGE SCALE GENOMIC DNA]</scope>
    <source>
        <strain evidence="10">zdho120</strain>
    </source>
</reference>
<dbReference type="GO" id="GO:0004523">
    <property type="term" value="F:RNA-DNA hybrid ribonuclease activity"/>
    <property type="evidence" value="ECO:0007669"/>
    <property type="project" value="InterPro"/>
</dbReference>
<evidence type="ECO:0000256" key="6">
    <source>
        <dbReference type="ARBA" id="ARBA00022918"/>
    </source>
</evidence>